<feature type="compositionally biased region" description="Polar residues" evidence="1">
    <location>
        <begin position="165"/>
        <end position="179"/>
    </location>
</feature>
<dbReference type="PANTHER" id="PTHR33349">
    <property type="entry name" value="EMB|CAB62594.1"/>
    <property type="match status" value="1"/>
</dbReference>
<feature type="compositionally biased region" description="Polar residues" evidence="1">
    <location>
        <begin position="423"/>
        <end position="434"/>
    </location>
</feature>
<evidence type="ECO:0000313" key="3">
    <source>
        <dbReference type="EMBL" id="RXH89635.1"/>
    </source>
</evidence>
<feature type="region of interest" description="Disordered" evidence="1">
    <location>
        <begin position="275"/>
        <end position="294"/>
    </location>
</feature>
<dbReference type="AlphaFoldDB" id="A0A498J4L3"/>
<name>A0A498J4L3_MALDO</name>
<sequence length="903" mass="100002">MDDLSINLPVTRETTRPEERNPRRNSTGKIFSLNTGEKIPHYLRASTGSCHDNCKYGRKHEEEVKAKCPIKFVPRRLPAKSPSNQSPEESMVIPERKNVSMVKVKPLPDLNTLLPDTCNITKQRVSKKSIDSQSSVGSEPLAESKKISSAKPKLPSCLKPHVNAASKTMKQKVSSSLDSCSKPHVSAVPKTMKQAVSPSPDKLEVSSKKGSKGPKEKNLFVKHVTSSKPKSLAVKEFPSPDVSGGLTALRNRDSLIVRRTGTSFKIRSSALKQVSSPESAGGFKGKSNSDGKIGKRAGASVVTLKKVLPSPRASLSPKPSLRSAASLKARKNIPVNVVSPLKNQNKIRKAQPKQVNDKEVQEKTLYVIKVETENNKPLESDQNKNCEVEPSPPSVLSTSPKSVSVQNSEPFSSLEGEDEGSGYTMSETEASSFSEDNEVDYIDNSEILGKDGKGKPRKSGMVCSEDKDGETLKFRRGKIVDIQFESTNPRRLKFRRGIVLGENQSVKAGSFRRSFKKRGVDADTISTEPGAEKVVLRHQDVQGKKDEKGLFNNVIEETASKLAEIRKSKVKALVGAFETVISLQEVGISRVLEPWRKGGLELRMSDVRRLMKLPVDKMNITKQYRCIHSASCQCTKGHLSEEAIFLVFQQLNWNPKLIATLSLVCKWFDDLAKRVLWKEFCRTRAPKMMLDLQSSGSHSVDGNWRALGKLLIYCTGSKKGGLFNSIHIPGHFVYRTRFSRTSGKSFLLPQCRTDVLYVSDPCEHLDQGEEGDVGFFRGVFKSFSMSKVRKMLIKKEAQLHPTEVCPYCKAKLWSMLQAKMIPQSASCRLGAYEDCVEYFVCLNGHMLGICTLLPLSDSEEASEVSCYNVIASVGWEGHMYHGLLVVVSLEAEINHSIPLNCRS</sequence>
<organism evidence="3 4">
    <name type="scientific">Malus domestica</name>
    <name type="common">Apple</name>
    <name type="synonym">Pyrus malus</name>
    <dbReference type="NCBI Taxonomy" id="3750"/>
    <lineage>
        <taxon>Eukaryota</taxon>
        <taxon>Viridiplantae</taxon>
        <taxon>Streptophyta</taxon>
        <taxon>Embryophyta</taxon>
        <taxon>Tracheophyta</taxon>
        <taxon>Spermatophyta</taxon>
        <taxon>Magnoliopsida</taxon>
        <taxon>eudicotyledons</taxon>
        <taxon>Gunneridae</taxon>
        <taxon>Pentapetalae</taxon>
        <taxon>rosids</taxon>
        <taxon>fabids</taxon>
        <taxon>Rosales</taxon>
        <taxon>Rosaceae</taxon>
        <taxon>Amygdaloideae</taxon>
        <taxon>Maleae</taxon>
        <taxon>Malus</taxon>
    </lineage>
</organism>
<dbReference type="SUPFAM" id="SSF81383">
    <property type="entry name" value="F-box domain"/>
    <property type="match status" value="1"/>
</dbReference>
<dbReference type="STRING" id="3750.A0A498J4L3"/>
<dbReference type="SMART" id="SM01054">
    <property type="entry name" value="CaM_binding"/>
    <property type="match status" value="1"/>
</dbReference>
<dbReference type="InterPro" id="IPR036047">
    <property type="entry name" value="F-box-like_dom_sf"/>
</dbReference>
<feature type="domain" description="Calmodulin-binding" evidence="2">
    <location>
        <begin position="468"/>
        <end position="582"/>
    </location>
</feature>
<protein>
    <recommendedName>
        <fullName evidence="2">Calmodulin-binding domain-containing protein</fullName>
    </recommendedName>
</protein>
<evidence type="ECO:0000256" key="1">
    <source>
        <dbReference type="SAM" id="MobiDB-lite"/>
    </source>
</evidence>
<feature type="region of interest" description="Disordered" evidence="1">
    <location>
        <begin position="373"/>
        <end position="464"/>
    </location>
</feature>
<dbReference type="GO" id="GO:0005516">
    <property type="term" value="F:calmodulin binding"/>
    <property type="evidence" value="ECO:0007669"/>
    <property type="project" value="InterPro"/>
</dbReference>
<feature type="region of interest" description="Disordered" evidence="1">
    <location>
        <begin position="1"/>
        <end position="31"/>
    </location>
</feature>
<evidence type="ECO:0000313" key="4">
    <source>
        <dbReference type="Proteomes" id="UP000290289"/>
    </source>
</evidence>
<gene>
    <name evidence="3" type="ORF">DVH24_031992</name>
</gene>
<evidence type="ECO:0000259" key="2">
    <source>
        <dbReference type="SMART" id="SM01054"/>
    </source>
</evidence>
<dbReference type="InterPro" id="IPR012417">
    <property type="entry name" value="CaM-bd_dom_pln"/>
</dbReference>
<feature type="compositionally biased region" description="Basic and acidic residues" evidence="1">
    <location>
        <begin position="201"/>
        <end position="219"/>
    </location>
</feature>
<accession>A0A498J4L3</accession>
<feature type="region of interest" description="Disordered" evidence="1">
    <location>
        <begin position="336"/>
        <end position="359"/>
    </location>
</feature>
<dbReference type="Pfam" id="PF07839">
    <property type="entry name" value="CaM_binding"/>
    <property type="match status" value="1"/>
</dbReference>
<dbReference type="EMBL" id="RDQH01000335">
    <property type="protein sequence ID" value="RXH89635.1"/>
    <property type="molecule type" value="Genomic_DNA"/>
</dbReference>
<proteinExistence type="predicted"/>
<feature type="compositionally biased region" description="Basic and acidic residues" evidence="1">
    <location>
        <begin position="13"/>
        <end position="22"/>
    </location>
</feature>
<dbReference type="Proteomes" id="UP000290289">
    <property type="component" value="Chromosome 9"/>
</dbReference>
<feature type="compositionally biased region" description="Basic and acidic residues" evidence="1">
    <location>
        <begin position="373"/>
        <end position="387"/>
    </location>
</feature>
<comment type="caution">
    <text evidence="3">The sequence shown here is derived from an EMBL/GenBank/DDBJ whole genome shotgun (WGS) entry which is preliminary data.</text>
</comment>
<reference evidence="3 4" key="1">
    <citation type="submission" date="2018-10" db="EMBL/GenBank/DDBJ databases">
        <title>A high-quality apple genome assembly.</title>
        <authorList>
            <person name="Hu J."/>
        </authorList>
    </citation>
    <scope>NUCLEOTIDE SEQUENCE [LARGE SCALE GENOMIC DNA]</scope>
    <source>
        <strain evidence="4">cv. HFTH1</strain>
        <tissue evidence="3">Young leaf</tissue>
    </source>
</reference>
<feature type="compositionally biased region" description="Polar residues" evidence="1">
    <location>
        <begin position="394"/>
        <end position="411"/>
    </location>
</feature>
<feature type="region of interest" description="Disordered" evidence="1">
    <location>
        <begin position="124"/>
        <end position="225"/>
    </location>
</feature>
<dbReference type="PANTHER" id="PTHR33349:SF1">
    <property type="entry name" value="EMB|CAB62594.1"/>
    <property type="match status" value="1"/>
</dbReference>
<keyword evidence="4" id="KW-1185">Reference proteome</keyword>